<dbReference type="SUPFAM" id="SSF82714">
    <property type="entry name" value="Multidrug efflux transporter AcrB TolC docking domain, DN and DC subdomains"/>
    <property type="match status" value="1"/>
</dbReference>
<protein>
    <recommendedName>
        <fullName evidence="3">SSD domain-containing protein</fullName>
    </recommendedName>
</protein>
<keyword evidence="1" id="KW-0472">Membrane</keyword>
<keyword evidence="1" id="KW-1133">Transmembrane helix</keyword>
<dbReference type="EMBL" id="LAZR01062738">
    <property type="protein sequence ID" value="KKK60907.1"/>
    <property type="molecule type" value="Genomic_DNA"/>
</dbReference>
<dbReference type="Gene3D" id="1.20.1640.10">
    <property type="entry name" value="Multidrug efflux transporter AcrB transmembrane domain"/>
    <property type="match status" value="1"/>
</dbReference>
<dbReference type="Gene3D" id="3.30.70.1320">
    <property type="entry name" value="Multidrug efflux transporter AcrB pore domain like"/>
    <property type="match status" value="1"/>
</dbReference>
<dbReference type="InterPro" id="IPR001036">
    <property type="entry name" value="Acrflvin-R"/>
</dbReference>
<dbReference type="PRINTS" id="PR00702">
    <property type="entry name" value="ACRIFLAVINRP"/>
</dbReference>
<proteinExistence type="predicted"/>
<dbReference type="SUPFAM" id="SSF82693">
    <property type="entry name" value="Multidrug efflux transporter AcrB pore domain, PN1, PN2, PC1 and PC2 subdomains"/>
    <property type="match status" value="2"/>
</dbReference>
<keyword evidence="1" id="KW-0812">Transmembrane</keyword>
<dbReference type="AlphaFoldDB" id="A0A0F8WVR6"/>
<dbReference type="Gene3D" id="3.30.2090.10">
    <property type="entry name" value="Multidrug efflux transporter AcrB TolC docking domain, DN and DC subdomains"/>
    <property type="match status" value="1"/>
</dbReference>
<evidence type="ECO:0000313" key="2">
    <source>
        <dbReference type="EMBL" id="KKK60907.1"/>
    </source>
</evidence>
<dbReference type="PANTHER" id="PTHR32063">
    <property type="match status" value="1"/>
</dbReference>
<feature type="non-terminal residue" evidence="2">
    <location>
        <position position="256"/>
    </location>
</feature>
<sequence length="256" mass="27740">MNISRFFVDRPILASVLSIIIFVVGLISIPGLPISEYPDVVPPSVQVTARYPGANPKMISETVATPLEESINGVEDMIYMKSVAGSDGTLALTVTFKLGTDPDRAQVQVQNRVTQALPRLPEDVRRQGVTTKKQSPNLMMAVHLLSPDNTFDATYIRNYAVLHIKDELARIPGVGEAGLFGSGDYAMRLWIDPQRAAAHGITANDIATAVREQNIQVSAGQIGAQPMPGTNDFLISINAQGRLKSADEFENIVLKT</sequence>
<feature type="transmembrane region" description="Helical" evidence="1">
    <location>
        <begin position="12"/>
        <end position="32"/>
    </location>
</feature>
<reference evidence="2" key="1">
    <citation type="journal article" date="2015" name="Nature">
        <title>Complex archaea that bridge the gap between prokaryotes and eukaryotes.</title>
        <authorList>
            <person name="Spang A."/>
            <person name="Saw J.H."/>
            <person name="Jorgensen S.L."/>
            <person name="Zaremba-Niedzwiedzka K."/>
            <person name="Martijn J."/>
            <person name="Lind A.E."/>
            <person name="van Eijk R."/>
            <person name="Schleper C."/>
            <person name="Guy L."/>
            <person name="Ettema T.J."/>
        </authorList>
    </citation>
    <scope>NUCLEOTIDE SEQUENCE</scope>
</reference>
<dbReference type="FunFam" id="3.30.70.1430:FF:000001">
    <property type="entry name" value="Efflux pump membrane transporter"/>
    <property type="match status" value="1"/>
</dbReference>
<gene>
    <name evidence="2" type="ORF">LCGC14_3019660</name>
</gene>
<organism evidence="2">
    <name type="scientific">marine sediment metagenome</name>
    <dbReference type="NCBI Taxonomy" id="412755"/>
    <lineage>
        <taxon>unclassified sequences</taxon>
        <taxon>metagenomes</taxon>
        <taxon>ecological metagenomes</taxon>
    </lineage>
</organism>
<accession>A0A0F8WVR6</accession>
<dbReference type="InterPro" id="IPR027463">
    <property type="entry name" value="AcrB_DN_DC_subdom"/>
</dbReference>
<dbReference type="Gene3D" id="3.30.70.1430">
    <property type="entry name" value="Multidrug efflux transporter AcrB pore domain"/>
    <property type="match status" value="1"/>
</dbReference>
<comment type="caution">
    <text evidence="2">The sequence shown here is derived from an EMBL/GenBank/DDBJ whole genome shotgun (WGS) entry which is preliminary data.</text>
</comment>
<dbReference type="GO" id="GO:0005886">
    <property type="term" value="C:plasma membrane"/>
    <property type="evidence" value="ECO:0007669"/>
    <property type="project" value="TreeGrafter"/>
</dbReference>
<dbReference type="Pfam" id="PF00873">
    <property type="entry name" value="ACR_tran"/>
    <property type="match status" value="1"/>
</dbReference>
<dbReference type="PANTHER" id="PTHR32063:SF11">
    <property type="entry name" value="CATION OR DRUG EFFLUX SYSTEM PROTEIN"/>
    <property type="match status" value="1"/>
</dbReference>
<dbReference type="GO" id="GO:0042910">
    <property type="term" value="F:xenobiotic transmembrane transporter activity"/>
    <property type="evidence" value="ECO:0007669"/>
    <property type="project" value="TreeGrafter"/>
</dbReference>
<evidence type="ECO:0008006" key="3">
    <source>
        <dbReference type="Google" id="ProtNLM"/>
    </source>
</evidence>
<name>A0A0F8WVR6_9ZZZZ</name>
<evidence type="ECO:0000256" key="1">
    <source>
        <dbReference type="SAM" id="Phobius"/>
    </source>
</evidence>